<dbReference type="Pfam" id="PF04464">
    <property type="entry name" value="Glyphos_transf"/>
    <property type="match status" value="1"/>
</dbReference>
<accession>W0Q8G7</accession>
<evidence type="ECO:0000313" key="3">
    <source>
        <dbReference type="Proteomes" id="UP000066995"/>
    </source>
</evidence>
<dbReference type="GO" id="GO:0016020">
    <property type="term" value="C:membrane"/>
    <property type="evidence" value="ECO:0007669"/>
    <property type="project" value="InterPro"/>
</dbReference>
<dbReference type="PATRIC" id="fig|1433287.3.peg.298"/>
<keyword evidence="3" id="KW-1185">Reference proteome</keyword>
<dbReference type="PANTHER" id="PTHR22916:SF3">
    <property type="entry name" value="UDP-GLCNAC:BETAGAL BETA-1,3-N-ACETYLGLUCOSAMINYLTRANSFERASE-LIKE PROTEIN 1"/>
    <property type="match status" value="1"/>
</dbReference>
<dbReference type="KEGG" id="mvi:X808_2990"/>
<dbReference type="Gene3D" id="3.40.50.12580">
    <property type="match status" value="1"/>
</dbReference>
<proteinExistence type="predicted"/>
<dbReference type="AlphaFoldDB" id="W0Q8G7"/>
<dbReference type="STRING" id="1433287.X808_2990"/>
<organism evidence="2 3">
    <name type="scientific">Mannheimia varigena USDA-ARS-USMARC-1296</name>
    <dbReference type="NCBI Taxonomy" id="1433287"/>
    <lineage>
        <taxon>Bacteria</taxon>
        <taxon>Pseudomonadati</taxon>
        <taxon>Pseudomonadota</taxon>
        <taxon>Gammaproteobacteria</taxon>
        <taxon>Pasteurellales</taxon>
        <taxon>Pasteurellaceae</taxon>
        <taxon>Mannheimia</taxon>
    </lineage>
</organism>
<feature type="domain" description="Glycosyltransferase 2-like" evidence="1">
    <location>
        <begin position="67"/>
        <end position="211"/>
    </location>
</feature>
<dbReference type="EMBL" id="CP006943">
    <property type="protein sequence ID" value="AHG74826.1"/>
    <property type="molecule type" value="Genomic_DNA"/>
</dbReference>
<dbReference type="RefSeq" id="WP_025216590.1">
    <property type="nucleotide sequence ID" value="NZ_CP006943.1"/>
</dbReference>
<keyword evidence="2" id="KW-0808">Transferase</keyword>
<dbReference type="SUPFAM" id="SSF53448">
    <property type="entry name" value="Nucleotide-diphospho-sugar transferases"/>
    <property type="match status" value="1"/>
</dbReference>
<sequence length="1268" mass="147483">MSNITSRVKQILLEPKVTLKKVKHKFKQNPNDAWGMILSDVKGDTKNLYHNVRKRIPIKYKSSNQFSIVSACYNVSSYLDDFFKSIVSQSLSFKKHIQIICVDDGSTDNTAEIIKKWQSKYPDNIHYYYKENGGQASARNLGIAYIKTDWVTFIDPDDFINRDYFFNIDRAINKNTKMLVSNFIFWMEATKTYRDTHPLKYRFSERVRELDTNDLQNCINLSAAATIFKTSDILENQLIFDDSVKPTFEDGKFIADYLLALSGGKVSFVRDSHYLYRKREDGSSTLDTAWKKKEKFYNVLAYGYLPMLKDYYTKYGEVPLHIQRTVIYDICWYVKHLLDNEARSSFLNNEEKESFHTILVDMFTYIDTNNIMNFELCGVWFLHKAAIVSGLKQEELPRYFGYIENIDRNKKQVLISYFTSPKEHLESFSLSDGKEILPIWSKTLNKVFVGKTVLFERRVWLPYEGIEDKSFSLSVDSKPVQLNLNGKWYNKDIAFRTIIEGFQVPTKYHQHNKDIWLLIDRDMQADDNAEHLYRYIKANYPDQEAYFALSSKSHDWERLYNEGFNLLDYGTKEFEDILCKSAKIISSHADDYMDNYFQDHYALSKKYVFLQHGVIKDNLSSWLNKKKNINCFVTTTKGEYQSIAGKDSPYIFSERDTILSGLPRHDALLKGNLLSNREILIMPTWRSYIVGNVIAGGFQREKNKFFTDTLYYKCWSEFLASPELERLVKESGFKVTFAPHANIELYLDEFVIPDYINVWKAKDGKIQDLFRNAKFMVTDYSSVAFEMAFLGKQVLYYQFDKELVFGGEHTYQKGYFSYDEHGFGPVAENLDDLLASLKDILDHQGEAVEPYKARIENTFPFRDGKNCERVYQAIKALNEPETKEVDLDILREAVQSAYNNKAWTLLLSRCELLEKYGDESDQTLAKQLKLQALVGAYQFEEFEKASLEHIDHPQLLSLKAKQLFMQQKWLAAANNFEALNRLSDDEAMMLVQCYAELNQTGKLVALQEKLEVDEDHKVLLDCWLAISEERWYDAIALLEPKVEELGISLLKRDKPQLLLARAYRVVGDYTKAHEQLVAYEKHTAGDTDCRLEIAHLAFVQNNNDKVVTQLNRTAFKDVLDLPVVPLTEYIISTEKLGNSSQSMKLLVKVSERYKSDETLMSVVSNMLIQQENWNKLELLSTECYENGIKEMIYPLVLAKTRLGKLDEAYKLHIQPDENAEYGYLEIVSDLAIMFGNLELAQYCLRQMIAKYPTKDKENNLMKLISLSK</sequence>
<dbReference type="Gene3D" id="3.90.550.10">
    <property type="entry name" value="Spore Coat Polysaccharide Biosynthesis Protein SpsA, Chain A"/>
    <property type="match status" value="1"/>
</dbReference>
<evidence type="ECO:0000259" key="1">
    <source>
        <dbReference type="Pfam" id="PF00535"/>
    </source>
</evidence>
<dbReference type="OrthoDB" id="6813549at2"/>
<dbReference type="CDD" id="cd00761">
    <property type="entry name" value="Glyco_tranf_GTA_type"/>
    <property type="match status" value="1"/>
</dbReference>
<dbReference type="HOGENOM" id="CLU_009473_0_0_6"/>
<dbReference type="GO" id="GO:0047355">
    <property type="term" value="F:CDP-glycerol glycerophosphotransferase activity"/>
    <property type="evidence" value="ECO:0007669"/>
    <property type="project" value="InterPro"/>
</dbReference>
<dbReference type="InterPro" id="IPR007554">
    <property type="entry name" value="Glycerophosphate_synth"/>
</dbReference>
<dbReference type="InterPro" id="IPR001173">
    <property type="entry name" value="Glyco_trans_2-like"/>
</dbReference>
<dbReference type="PANTHER" id="PTHR22916">
    <property type="entry name" value="GLYCOSYLTRANSFERASE"/>
    <property type="match status" value="1"/>
</dbReference>
<dbReference type="GO" id="GO:0016758">
    <property type="term" value="F:hexosyltransferase activity"/>
    <property type="evidence" value="ECO:0007669"/>
    <property type="project" value="UniProtKB-ARBA"/>
</dbReference>
<dbReference type="Proteomes" id="UP000066995">
    <property type="component" value="Chromosome"/>
</dbReference>
<protein>
    <submittedName>
        <fullName evidence="2">Family 2 glycosyl transferase</fullName>
    </submittedName>
</protein>
<dbReference type="InterPro" id="IPR029044">
    <property type="entry name" value="Nucleotide-diphossugar_trans"/>
</dbReference>
<dbReference type="InterPro" id="IPR043148">
    <property type="entry name" value="TagF_C"/>
</dbReference>
<dbReference type="eggNOG" id="COG1887">
    <property type="taxonomic scope" value="Bacteria"/>
</dbReference>
<dbReference type="SUPFAM" id="SSF53756">
    <property type="entry name" value="UDP-Glycosyltransferase/glycogen phosphorylase"/>
    <property type="match status" value="1"/>
</dbReference>
<reference evidence="2 3" key="1">
    <citation type="submission" date="2013-12" db="EMBL/GenBank/DDBJ databases">
        <title>Annotation of the Mannheimia varigena USDA-ARS-USMARC-1296 complete genome.</title>
        <authorList>
            <person name="Harhay G.P."/>
            <person name="Clawson M.L."/>
            <person name="Murray R.W."/>
            <person name="Lubbers B.V."/>
            <person name="Heaton M.P."/>
            <person name="Chitko-Mckown C.G."/>
            <person name="Harhay D.M."/>
            <person name="Smith T.P.L."/>
        </authorList>
    </citation>
    <scope>NUCLEOTIDE SEQUENCE [LARGE SCALE GENOMIC DNA]</scope>
    <source>
        <strain evidence="2 3">USDA-ARS-USMARC-1296</strain>
    </source>
</reference>
<dbReference type="Pfam" id="PF00535">
    <property type="entry name" value="Glycos_transf_2"/>
    <property type="match status" value="1"/>
</dbReference>
<gene>
    <name evidence="2" type="ORF">X808_2990</name>
</gene>
<dbReference type="eggNOG" id="COG1215">
    <property type="taxonomic scope" value="Bacteria"/>
</dbReference>
<name>W0Q8G7_9PAST</name>
<evidence type="ECO:0000313" key="2">
    <source>
        <dbReference type="EMBL" id="AHG74826.1"/>
    </source>
</evidence>